<dbReference type="Proteomes" id="UP000243376">
    <property type="component" value="Unassembled WGS sequence"/>
</dbReference>
<protein>
    <submittedName>
        <fullName evidence="2">Uncharacterized protein</fullName>
    </submittedName>
</protein>
<dbReference type="AlphaFoldDB" id="A0A2J6X3R2"/>
<comment type="caution">
    <text evidence="2">The sequence shown here is derived from an EMBL/GenBank/DDBJ whole genome shotgun (WGS) entry which is preliminary data.</text>
</comment>
<feature type="transmembrane region" description="Helical" evidence="1">
    <location>
        <begin position="6"/>
        <end position="25"/>
    </location>
</feature>
<organism evidence="2 3">
    <name type="scientific">Chloroflexus aggregans</name>
    <dbReference type="NCBI Taxonomy" id="152260"/>
    <lineage>
        <taxon>Bacteria</taxon>
        <taxon>Bacillati</taxon>
        <taxon>Chloroflexota</taxon>
        <taxon>Chloroflexia</taxon>
        <taxon>Chloroflexales</taxon>
        <taxon>Chloroflexineae</taxon>
        <taxon>Chloroflexaceae</taxon>
        <taxon>Chloroflexus</taxon>
    </lineage>
</organism>
<evidence type="ECO:0000313" key="3">
    <source>
        <dbReference type="Proteomes" id="UP000243376"/>
    </source>
</evidence>
<keyword evidence="1" id="KW-1133">Transmembrane helix</keyword>
<keyword evidence="1" id="KW-0472">Membrane</keyword>
<name>A0A2J6X3R2_9CHLR</name>
<accession>A0A2J6X3R2</accession>
<keyword evidence="1" id="KW-0812">Transmembrane</keyword>
<feature type="non-terminal residue" evidence="2">
    <location>
        <position position="94"/>
    </location>
</feature>
<dbReference type="EMBL" id="PNIQ01000609">
    <property type="protein sequence ID" value="PMP80502.1"/>
    <property type="molecule type" value="Genomic_DNA"/>
</dbReference>
<sequence>MGVTIGLIGLLAAAVMCFLLTTTGLTRRMGLFAALAAGLATVGVALDPVVLAPTDPLLTIGAIPLTLPSAVALSERAIVVAILLSGTVGLLALA</sequence>
<gene>
    <name evidence="2" type="ORF">C0184_09190</name>
</gene>
<feature type="transmembrane region" description="Helical" evidence="1">
    <location>
        <begin position="71"/>
        <end position="93"/>
    </location>
</feature>
<reference evidence="2 3" key="1">
    <citation type="submission" date="2018-01" db="EMBL/GenBank/DDBJ databases">
        <title>Metagenomic assembled genomes from two thermal pools in the Uzon Caldera, Kamchatka, Russia.</title>
        <authorList>
            <person name="Wilkins L."/>
            <person name="Ettinger C."/>
        </authorList>
    </citation>
    <scope>NUCLEOTIDE SEQUENCE [LARGE SCALE GENOMIC DNA]</scope>
    <source>
        <strain evidence="2">ZAV-02</strain>
    </source>
</reference>
<evidence type="ECO:0000313" key="2">
    <source>
        <dbReference type="EMBL" id="PMP80502.1"/>
    </source>
</evidence>
<evidence type="ECO:0000256" key="1">
    <source>
        <dbReference type="SAM" id="Phobius"/>
    </source>
</evidence>
<feature type="transmembrane region" description="Helical" evidence="1">
    <location>
        <begin position="32"/>
        <end position="51"/>
    </location>
</feature>
<proteinExistence type="predicted"/>